<dbReference type="OrthoDB" id="6555614at2"/>
<name>A0A2U3BEK3_9VIBR</name>
<dbReference type="Pfam" id="PF07811">
    <property type="entry name" value="TadE"/>
    <property type="match status" value="1"/>
</dbReference>
<keyword evidence="1" id="KW-1133">Transmembrane helix</keyword>
<feature type="domain" description="TadE-like" evidence="2">
    <location>
        <begin position="11"/>
        <end position="53"/>
    </location>
</feature>
<protein>
    <submittedName>
        <fullName evidence="3">Pilus assembly protein TadE</fullName>
    </submittedName>
</protein>
<evidence type="ECO:0000256" key="1">
    <source>
        <dbReference type="SAM" id="Phobius"/>
    </source>
</evidence>
<dbReference type="Proteomes" id="UP000245362">
    <property type="component" value="Unassembled WGS sequence"/>
</dbReference>
<reference evidence="3 4" key="1">
    <citation type="submission" date="2018-05" db="EMBL/GenBank/DDBJ databases">
        <title>Vibrio limimaris sp. nov., isolated from marine sediment.</title>
        <authorList>
            <person name="Li C.-M."/>
        </authorList>
    </citation>
    <scope>NUCLEOTIDE SEQUENCE [LARGE SCALE GENOMIC DNA]</scope>
    <source>
        <strain evidence="3 4">E4404</strain>
    </source>
</reference>
<keyword evidence="1" id="KW-0812">Transmembrane</keyword>
<evidence type="ECO:0000313" key="4">
    <source>
        <dbReference type="Proteomes" id="UP000245362"/>
    </source>
</evidence>
<evidence type="ECO:0000313" key="3">
    <source>
        <dbReference type="EMBL" id="PWI35217.1"/>
    </source>
</evidence>
<keyword evidence="1" id="KW-0472">Membrane</keyword>
<accession>A0A2U3BEK3</accession>
<sequence length="170" mass="19408">MKRATKFRQRGVAAIEFALGFFAFWLMMAAWIEMGYMSYVSSVGDYAIAKASRIAKKDTDNYISTFKTIVESNDSLLSALVNKNSFKIGVRYLDDLSELRNTIDVCTTNEDGEIVCGAEGETGEDKAIAIYHIEYDYNSMFSYFLDDKTVFSREVIVIQEYERNEFNFNG</sequence>
<proteinExistence type="predicted"/>
<dbReference type="RefSeq" id="WP_109318369.1">
    <property type="nucleotide sequence ID" value="NZ_QFWT01000001.1"/>
</dbReference>
<dbReference type="AlphaFoldDB" id="A0A2U3BEK3"/>
<organism evidence="3 4">
    <name type="scientific">Vibrio albus</name>
    <dbReference type="NCBI Taxonomy" id="2200953"/>
    <lineage>
        <taxon>Bacteria</taxon>
        <taxon>Pseudomonadati</taxon>
        <taxon>Pseudomonadota</taxon>
        <taxon>Gammaproteobacteria</taxon>
        <taxon>Vibrionales</taxon>
        <taxon>Vibrionaceae</taxon>
        <taxon>Vibrio</taxon>
    </lineage>
</organism>
<gene>
    <name evidence="3" type="ORF">DI392_02830</name>
</gene>
<feature type="transmembrane region" description="Helical" evidence="1">
    <location>
        <begin position="12"/>
        <end position="32"/>
    </location>
</feature>
<evidence type="ECO:0000259" key="2">
    <source>
        <dbReference type="Pfam" id="PF07811"/>
    </source>
</evidence>
<keyword evidence="4" id="KW-1185">Reference proteome</keyword>
<comment type="caution">
    <text evidence="3">The sequence shown here is derived from an EMBL/GenBank/DDBJ whole genome shotgun (WGS) entry which is preliminary data.</text>
</comment>
<dbReference type="InterPro" id="IPR012495">
    <property type="entry name" value="TadE-like_dom"/>
</dbReference>
<dbReference type="EMBL" id="QFWT01000001">
    <property type="protein sequence ID" value="PWI35217.1"/>
    <property type="molecule type" value="Genomic_DNA"/>
</dbReference>